<organism evidence="1 2">
    <name type="scientific">Hypoxylon rubiginosum</name>
    <dbReference type="NCBI Taxonomy" id="110542"/>
    <lineage>
        <taxon>Eukaryota</taxon>
        <taxon>Fungi</taxon>
        <taxon>Dikarya</taxon>
        <taxon>Ascomycota</taxon>
        <taxon>Pezizomycotina</taxon>
        <taxon>Sordariomycetes</taxon>
        <taxon>Xylariomycetidae</taxon>
        <taxon>Xylariales</taxon>
        <taxon>Hypoxylaceae</taxon>
        <taxon>Hypoxylon</taxon>
    </lineage>
</organism>
<reference evidence="1 2" key="1">
    <citation type="journal article" date="2022" name="New Phytol.">
        <title>Ecological generalism drives hyperdiversity of secondary metabolite gene clusters in xylarialean endophytes.</title>
        <authorList>
            <person name="Franco M.E.E."/>
            <person name="Wisecaver J.H."/>
            <person name="Arnold A.E."/>
            <person name="Ju Y.M."/>
            <person name="Slot J.C."/>
            <person name="Ahrendt S."/>
            <person name="Moore L.P."/>
            <person name="Eastman K.E."/>
            <person name="Scott K."/>
            <person name="Konkel Z."/>
            <person name="Mondo S.J."/>
            <person name="Kuo A."/>
            <person name="Hayes R.D."/>
            <person name="Haridas S."/>
            <person name="Andreopoulos B."/>
            <person name="Riley R."/>
            <person name="LaButti K."/>
            <person name="Pangilinan J."/>
            <person name="Lipzen A."/>
            <person name="Amirebrahimi M."/>
            <person name="Yan J."/>
            <person name="Adam C."/>
            <person name="Keymanesh K."/>
            <person name="Ng V."/>
            <person name="Louie K."/>
            <person name="Northen T."/>
            <person name="Drula E."/>
            <person name="Henrissat B."/>
            <person name="Hsieh H.M."/>
            <person name="Youens-Clark K."/>
            <person name="Lutzoni F."/>
            <person name="Miadlikowska J."/>
            <person name="Eastwood D.C."/>
            <person name="Hamelin R.C."/>
            <person name="Grigoriev I.V."/>
            <person name="U'Ren J.M."/>
        </authorList>
    </citation>
    <scope>NUCLEOTIDE SEQUENCE [LARGE SCALE GENOMIC DNA]</scope>
    <source>
        <strain evidence="1 2">CBS 119005</strain>
    </source>
</reference>
<comment type="caution">
    <text evidence="1">The sequence shown here is derived from an EMBL/GenBank/DDBJ whole genome shotgun (WGS) entry which is preliminary data.</text>
</comment>
<name>A0ACB9YWZ7_9PEZI</name>
<keyword evidence="2" id="KW-1185">Reference proteome</keyword>
<evidence type="ECO:0000313" key="1">
    <source>
        <dbReference type="EMBL" id="KAI4863949.1"/>
    </source>
</evidence>
<dbReference type="EMBL" id="MU393494">
    <property type="protein sequence ID" value="KAI4863949.1"/>
    <property type="molecule type" value="Genomic_DNA"/>
</dbReference>
<proteinExistence type="predicted"/>
<protein>
    <submittedName>
        <fullName evidence="1">Uncharacterized protein</fullName>
    </submittedName>
</protein>
<dbReference type="Proteomes" id="UP001497700">
    <property type="component" value="Unassembled WGS sequence"/>
</dbReference>
<accession>A0ACB9YWZ7</accession>
<sequence length="409" mass="45737">MVPHPTPSTDILSNRVFHRFPDLPIELQLHIWELALHDSSYIQIEWTTPHITTAWPLVSIPQLGPTDEPGLIPYVLPEGMPTSLDSHPPPRGAPDPGQAHRPDLWAYLESVRDSDRRASEARSSLGLAKAAMSRVIRQRGGAASCATARMLAACLATCRASRLQAARHAIVGTGQPLLCPNTRSTGGNRVYPVRNGLVLGSVFRDRRGGGGGRPCLAYAVAPNTSDRKQPPRVGEDFRPGGRTHVAARLSDVERCVFGSRLSLTTPPDGMDKDRFQMLAWMMWWRPELGHRARRPEANHPWHMTPGSILYIYSMILHHLVGARKEDYPRLPECLKGERDAVYSRGDWYMTLVREGKCHMCRRPLMDDLRANFSELLDGDGCIDVVVIRDRRSVEEPELTNLLRSHEICA</sequence>
<evidence type="ECO:0000313" key="2">
    <source>
        <dbReference type="Proteomes" id="UP001497700"/>
    </source>
</evidence>
<gene>
    <name evidence="1" type="ORF">F4820DRAFT_353699</name>
</gene>